<proteinExistence type="inferred from homology"/>
<accession>A0AAQ3KAJ9</accession>
<name>A0AAQ3KAJ9_9LILI</name>
<dbReference type="PANTHER" id="PTHR48085">
    <property type="entry name" value="CADMIUM/ZINC-TRANSPORTING ATPASE HMA2-RELATED"/>
    <property type="match status" value="1"/>
</dbReference>
<reference evidence="3 4" key="1">
    <citation type="submission" date="2023-10" db="EMBL/GenBank/DDBJ databases">
        <title>Chromosome-scale genome assembly provides insights into flower coloration mechanisms of Canna indica.</title>
        <authorList>
            <person name="Li C."/>
        </authorList>
    </citation>
    <scope>NUCLEOTIDE SEQUENCE [LARGE SCALE GENOMIC DNA]</scope>
    <source>
        <tissue evidence="3">Flower</tissue>
    </source>
</reference>
<evidence type="ECO:0000313" key="4">
    <source>
        <dbReference type="Proteomes" id="UP001327560"/>
    </source>
</evidence>
<dbReference type="Gene3D" id="3.40.50.1000">
    <property type="entry name" value="HAD superfamily/HAD-like"/>
    <property type="match status" value="1"/>
</dbReference>
<evidence type="ECO:0000313" key="3">
    <source>
        <dbReference type="EMBL" id="WOL05079.1"/>
    </source>
</evidence>
<feature type="compositionally biased region" description="Basic residues" evidence="2">
    <location>
        <begin position="120"/>
        <end position="130"/>
    </location>
</feature>
<keyword evidence="4" id="KW-1185">Reference proteome</keyword>
<dbReference type="SUPFAM" id="SSF56784">
    <property type="entry name" value="HAD-like"/>
    <property type="match status" value="1"/>
</dbReference>
<dbReference type="InterPro" id="IPR023214">
    <property type="entry name" value="HAD_sf"/>
</dbReference>
<dbReference type="Gene3D" id="3.40.1110.10">
    <property type="entry name" value="Calcium-transporting ATPase, cytoplasmic domain N"/>
    <property type="match status" value="1"/>
</dbReference>
<dbReference type="PANTHER" id="PTHR48085:SF5">
    <property type="entry name" value="CADMIUM_ZINC-TRANSPORTING ATPASE HMA4-RELATED"/>
    <property type="match status" value="1"/>
</dbReference>
<dbReference type="InterPro" id="IPR023299">
    <property type="entry name" value="ATPase_P-typ_cyto_dom_N"/>
</dbReference>
<dbReference type="GO" id="GO:0016020">
    <property type="term" value="C:membrane"/>
    <property type="evidence" value="ECO:0007669"/>
    <property type="project" value="TreeGrafter"/>
</dbReference>
<dbReference type="InterPro" id="IPR036412">
    <property type="entry name" value="HAD-like_sf"/>
</dbReference>
<dbReference type="Proteomes" id="UP001327560">
    <property type="component" value="Chromosome 4"/>
</dbReference>
<protein>
    <submittedName>
        <fullName evidence="3">Inactive cadmium/zinc-transporting ATPase HMA3 isoform X2</fullName>
    </submittedName>
</protein>
<dbReference type="GO" id="GO:0022857">
    <property type="term" value="F:transmembrane transporter activity"/>
    <property type="evidence" value="ECO:0007669"/>
    <property type="project" value="TreeGrafter"/>
</dbReference>
<comment type="similarity">
    <text evidence="1">Belongs to the cation transport ATPase (P-type) (TC 3.A.3) family. Type IB subfamily.</text>
</comment>
<dbReference type="EMBL" id="CP136893">
    <property type="protein sequence ID" value="WOL05079.1"/>
    <property type="molecule type" value="Genomic_DNA"/>
</dbReference>
<evidence type="ECO:0000256" key="1">
    <source>
        <dbReference type="ARBA" id="ARBA00006024"/>
    </source>
</evidence>
<organism evidence="3 4">
    <name type="scientific">Canna indica</name>
    <name type="common">Indian-shot</name>
    <dbReference type="NCBI Taxonomy" id="4628"/>
    <lineage>
        <taxon>Eukaryota</taxon>
        <taxon>Viridiplantae</taxon>
        <taxon>Streptophyta</taxon>
        <taxon>Embryophyta</taxon>
        <taxon>Tracheophyta</taxon>
        <taxon>Spermatophyta</taxon>
        <taxon>Magnoliopsida</taxon>
        <taxon>Liliopsida</taxon>
        <taxon>Zingiberales</taxon>
        <taxon>Cannaceae</taxon>
        <taxon>Canna</taxon>
    </lineage>
</organism>
<dbReference type="InterPro" id="IPR051014">
    <property type="entry name" value="Cation_Transport_ATPase_IB"/>
</dbReference>
<gene>
    <name evidence="3" type="ORF">Cni_G13802</name>
</gene>
<dbReference type="GO" id="GO:0000166">
    <property type="term" value="F:nucleotide binding"/>
    <property type="evidence" value="ECO:0007669"/>
    <property type="project" value="InterPro"/>
</dbReference>
<dbReference type="AlphaFoldDB" id="A0AAQ3KAJ9"/>
<feature type="region of interest" description="Disordered" evidence="2">
    <location>
        <begin position="98"/>
        <end position="130"/>
    </location>
</feature>
<sequence length="130" mass="14393">MAPIGTFALSDTCRMGAAEAIKELKSLSIKTAMLTGDTSEAARHAQTQLDEAIEEVHTELLPEDKRWNEKRTCIGHGGCGDLNGSIRLCNGDQLHNPHVERSISNDSQSHQFGEEDKKQDHHQHHLLSDN</sequence>
<evidence type="ECO:0000256" key="2">
    <source>
        <dbReference type="SAM" id="MobiDB-lite"/>
    </source>
</evidence>